<evidence type="ECO:0000313" key="1">
    <source>
        <dbReference type="EMBL" id="KDR22165.1"/>
    </source>
</evidence>
<dbReference type="InParanoid" id="A0A067RNK9"/>
<proteinExistence type="predicted"/>
<accession>A0A067RNK9</accession>
<dbReference type="AlphaFoldDB" id="A0A067RNK9"/>
<protein>
    <submittedName>
        <fullName evidence="1">Uncharacterized protein</fullName>
    </submittedName>
</protein>
<organism evidence="1 2">
    <name type="scientific">Zootermopsis nevadensis</name>
    <name type="common">Dampwood termite</name>
    <dbReference type="NCBI Taxonomy" id="136037"/>
    <lineage>
        <taxon>Eukaryota</taxon>
        <taxon>Metazoa</taxon>
        <taxon>Ecdysozoa</taxon>
        <taxon>Arthropoda</taxon>
        <taxon>Hexapoda</taxon>
        <taxon>Insecta</taxon>
        <taxon>Pterygota</taxon>
        <taxon>Neoptera</taxon>
        <taxon>Polyneoptera</taxon>
        <taxon>Dictyoptera</taxon>
        <taxon>Blattodea</taxon>
        <taxon>Blattoidea</taxon>
        <taxon>Termitoidae</taxon>
        <taxon>Termopsidae</taxon>
        <taxon>Zootermopsis</taxon>
    </lineage>
</organism>
<dbReference type="Proteomes" id="UP000027135">
    <property type="component" value="Unassembled WGS sequence"/>
</dbReference>
<keyword evidence="2" id="KW-1185">Reference proteome</keyword>
<reference evidence="1 2" key="1">
    <citation type="journal article" date="2014" name="Nat. Commun.">
        <title>Molecular traces of alternative social organization in a termite genome.</title>
        <authorList>
            <person name="Terrapon N."/>
            <person name="Li C."/>
            <person name="Robertson H.M."/>
            <person name="Ji L."/>
            <person name="Meng X."/>
            <person name="Booth W."/>
            <person name="Chen Z."/>
            <person name="Childers C.P."/>
            <person name="Glastad K.M."/>
            <person name="Gokhale K."/>
            <person name="Gowin J."/>
            <person name="Gronenberg W."/>
            <person name="Hermansen R.A."/>
            <person name="Hu H."/>
            <person name="Hunt B.G."/>
            <person name="Huylmans A.K."/>
            <person name="Khalil S.M."/>
            <person name="Mitchell R.D."/>
            <person name="Munoz-Torres M.C."/>
            <person name="Mustard J.A."/>
            <person name="Pan H."/>
            <person name="Reese J.T."/>
            <person name="Scharf M.E."/>
            <person name="Sun F."/>
            <person name="Vogel H."/>
            <person name="Xiao J."/>
            <person name="Yang W."/>
            <person name="Yang Z."/>
            <person name="Yang Z."/>
            <person name="Zhou J."/>
            <person name="Zhu J."/>
            <person name="Brent C.S."/>
            <person name="Elsik C.G."/>
            <person name="Goodisman M.A."/>
            <person name="Liberles D.A."/>
            <person name="Roe R.M."/>
            <person name="Vargo E.L."/>
            <person name="Vilcinskas A."/>
            <person name="Wang J."/>
            <person name="Bornberg-Bauer E."/>
            <person name="Korb J."/>
            <person name="Zhang G."/>
            <person name="Liebig J."/>
        </authorList>
    </citation>
    <scope>NUCLEOTIDE SEQUENCE [LARGE SCALE GENOMIC DNA]</scope>
    <source>
        <tissue evidence="1">Whole organism</tissue>
    </source>
</reference>
<name>A0A067RNK9_ZOONE</name>
<dbReference type="EMBL" id="KK852519">
    <property type="protein sequence ID" value="KDR22165.1"/>
    <property type="molecule type" value="Genomic_DNA"/>
</dbReference>
<sequence length="161" mass="18026">MSVPRTGFELATPLFGRPSLSRKSWRAAQKHGILASKRHRQSSNCFLSVPGPDLPTRPRNPQAQCPFVAADNGRRTAALTSSACQDREMERVAKQSICLTVDRIHKNAHINVASFWVPFRDPDTNFRNKYLLKHKGTQTNFKDASRVLSGLTSADTKTQNH</sequence>
<evidence type="ECO:0000313" key="2">
    <source>
        <dbReference type="Proteomes" id="UP000027135"/>
    </source>
</evidence>
<gene>
    <name evidence="1" type="ORF">L798_02728</name>
</gene>